<dbReference type="InterPro" id="IPR015943">
    <property type="entry name" value="WD40/YVTN_repeat-like_dom_sf"/>
</dbReference>
<sequence length="728" mass="77004">MAVTRASVKLAGLTSVLALGAAMPAMADMTFNRIASFATPTNMAEGEDRARATSAEIIAASEDGMTLVYTDSPLGVIGLIDITDPRAPKALGNIEVGGEPTTAQIIGGMIFTGVNTSESYTAPSGKVVSIDMATKAIVAECDIGGQPDSVAKAPDGSFLAIAVENERDEELGDGGPPQMPAGYVVKLPVVDGAVDCANLLKIDMTGLATIVPEDPEPEYVAINAAGEIVVTMQENNHIVVIGADGAVASHFNAGEVALDGIDTKRDGKLDFTSSKDAVPREPDGIDWLDNDHFAMTNEGDWNGGTRTWSIFHKDGTLVWDSGNSLERAIAAIGHYPDHRSHTKGVELESVETATFGGVPMAFVASERGSIIGVYDMTDPANPVLKQLLPSGVSPEGMVAIPERNLLASANEVDLREDGLAPAHVMIYEYAEAPVAYPMITSEGSDPLIGWVALSGMVADATEAGKLYAVNDSVLGAAPTIYTIDATQTPAKITAAMTVTRGGDAAQKLDIEGIALDGEGGFWLASEGRSDRLIPHAIYHVNDKGEIKQEIALPADLLANEIRFGFEGITVAGDWLWMAVQREWKDDPKGMVKLLAYNTAEETWGAVHYPLDAPAEGAWMGLSEITLHGDWVYIVERDNQIADKAVNKKLYRVAASQMVPAELGGALPVVTKELVRDFLPDLMVLNGYAMDKIEGFAIDAAGTGWVVTDNDGVDDSSGETLFWSIGAMQ</sequence>
<organism evidence="3 4">
    <name type="scientific">Fertoeibacter niger</name>
    <dbReference type="NCBI Taxonomy" id="2656921"/>
    <lineage>
        <taxon>Bacteria</taxon>
        <taxon>Pseudomonadati</taxon>
        <taxon>Pseudomonadota</taxon>
        <taxon>Alphaproteobacteria</taxon>
        <taxon>Rhodobacterales</taxon>
        <taxon>Paracoccaceae</taxon>
        <taxon>Fertoeibacter</taxon>
    </lineage>
</organism>
<comment type="caution">
    <text evidence="3">The sequence shown here is derived from an EMBL/GenBank/DDBJ whole genome shotgun (WGS) entry which is preliminary data.</text>
</comment>
<keyword evidence="1" id="KW-0732">Signal</keyword>
<reference evidence="3" key="1">
    <citation type="submission" date="2020-05" db="EMBL/GenBank/DDBJ databases">
        <title>Fertoebacter nigrum gen. nov., sp. nov., a new member of the family Rhodobacteraceae.</title>
        <authorList>
            <person name="Szuroczki S."/>
            <person name="Abbaszade G."/>
            <person name="Buni D."/>
            <person name="Schumann P."/>
            <person name="Toth E."/>
        </authorList>
    </citation>
    <scope>NUCLEOTIDE SEQUENCE</scope>
    <source>
        <strain evidence="3">RG-N-1a</strain>
    </source>
</reference>
<dbReference type="Proteomes" id="UP000484076">
    <property type="component" value="Unassembled WGS sequence"/>
</dbReference>
<dbReference type="SUPFAM" id="SSF50956">
    <property type="entry name" value="Thermostable phytase (3-phytase)"/>
    <property type="match status" value="1"/>
</dbReference>
<dbReference type="AlphaFoldDB" id="A0A8X8KQI8"/>
<dbReference type="SUPFAM" id="SSF75011">
    <property type="entry name" value="3-carboxy-cis,cis-mucoante lactonizing enzyme"/>
    <property type="match status" value="1"/>
</dbReference>
<dbReference type="Pfam" id="PF13449">
    <property type="entry name" value="Phytase-like"/>
    <property type="match status" value="1"/>
</dbReference>
<evidence type="ECO:0000313" key="4">
    <source>
        <dbReference type="Proteomes" id="UP000484076"/>
    </source>
</evidence>
<dbReference type="InterPro" id="IPR052956">
    <property type="entry name" value="Mesenchyme-surface_protein"/>
</dbReference>
<evidence type="ECO:0000259" key="2">
    <source>
        <dbReference type="Pfam" id="PF13449"/>
    </source>
</evidence>
<dbReference type="RefSeq" id="WP_152828146.1">
    <property type="nucleotide sequence ID" value="NZ_WHUT02000011.1"/>
</dbReference>
<dbReference type="EMBL" id="WHUT02000011">
    <property type="protein sequence ID" value="NUB46011.1"/>
    <property type="molecule type" value="Genomic_DNA"/>
</dbReference>
<protein>
    <submittedName>
        <fullName evidence="3">Esterase-like activity of phytase family protein</fullName>
    </submittedName>
</protein>
<proteinExistence type="predicted"/>
<dbReference type="InterPro" id="IPR027372">
    <property type="entry name" value="Phytase-like_dom"/>
</dbReference>
<keyword evidence="4" id="KW-1185">Reference proteome</keyword>
<evidence type="ECO:0000256" key="1">
    <source>
        <dbReference type="SAM" id="SignalP"/>
    </source>
</evidence>
<feature type="signal peptide" evidence="1">
    <location>
        <begin position="1"/>
        <end position="27"/>
    </location>
</feature>
<dbReference type="PANTHER" id="PTHR46928">
    <property type="entry name" value="MESENCHYME-SPECIFIC CELL SURFACE GLYCOPROTEIN"/>
    <property type="match status" value="1"/>
</dbReference>
<feature type="chain" id="PRO_5036493322" evidence="1">
    <location>
        <begin position="28"/>
        <end position="728"/>
    </location>
</feature>
<name>A0A8X8KQI8_9RHOB</name>
<feature type="domain" description="Phytase-like" evidence="2">
    <location>
        <begin position="449"/>
        <end position="710"/>
    </location>
</feature>
<accession>A0A8X8KQI8</accession>
<dbReference type="PANTHER" id="PTHR46928:SF1">
    <property type="entry name" value="MESENCHYME-SPECIFIC CELL SURFACE GLYCOPROTEIN"/>
    <property type="match status" value="1"/>
</dbReference>
<gene>
    <name evidence="3" type="ORF">GEU84_016555</name>
</gene>
<evidence type="ECO:0000313" key="3">
    <source>
        <dbReference type="EMBL" id="NUB46011.1"/>
    </source>
</evidence>
<dbReference type="Gene3D" id="2.130.10.10">
    <property type="entry name" value="YVTN repeat-like/Quinoprotein amine dehydrogenase"/>
    <property type="match status" value="1"/>
</dbReference>